<sequence>MGEMKTITTILITAVTTALVTASIFMGNSNYFNMSSVTDFDVTDTGLMLYTEDGTGWYWER</sequence>
<name>A0A829VZA5_9FIRM</name>
<protein>
    <submittedName>
        <fullName evidence="1">Uncharacterized protein</fullName>
    </submittedName>
</protein>
<accession>A0A829VZA5</accession>
<evidence type="ECO:0000313" key="2">
    <source>
        <dbReference type="Proteomes" id="UP000315200"/>
    </source>
</evidence>
<dbReference type="EMBL" id="BJLB01000001">
    <property type="protein sequence ID" value="GEA37589.1"/>
    <property type="molecule type" value="Genomic_DNA"/>
</dbReference>
<dbReference type="Proteomes" id="UP000315200">
    <property type="component" value="Unassembled WGS sequence"/>
</dbReference>
<gene>
    <name evidence="1" type="ORF">Ccl03g_33020</name>
</gene>
<comment type="caution">
    <text evidence="1">The sequence shown here is derived from an EMBL/GenBank/DDBJ whole genome shotgun (WGS) entry which is preliminary data.</text>
</comment>
<dbReference type="AlphaFoldDB" id="A0A829VZA5"/>
<reference evidence="1 2" key="1">
    <citation type="submission" date="2019-06" db="EMBL/GenBank/DDBJ databases">
        <title>Draft genome sequence of [Clostridium] clostridioforme NBRC 113352.</title>
        <authorList>
            <person name="Miura T."/>
            <person name="Furukawa M."/>
            <person name="Shimamura M."/>
            <person name="Ohyama Y."/>
            <person name="Yamazoe A."/>
            <person name="Kawasaki H."/>
        </authorList>
    </citation>
    <scope>NUCLEOTIDE SEQUENCE [LARGE SCALE GENOMIC DNA]</scope>
    <source>
        <strain evidence="1 2">NBRC 113352</strain>
    </source>
</reference>
<organism evidence="1 2">
    <name type="scientific">Enterocloster clostridioformis</name>
    <dbReference type="NCBI Taxonomy" id="1531"/>
    <lineage>
        <taxon>Bacteria</taxon>
        <taxon>Bacillati</taxon>
        <taxon>Bacillota</taxon>
        <taxon>Clostridia</taxon>
        <taxon>Lachnospirales</taxon>
        <taxon>Lachnospiraceae</taxon>
        <taxon>Enterocloster</taxon>
    </lineage>
</organism>
<proteinExistence type="predicted"/>
<evidence type="ECO:0000313" key="1">
    <source>
        <dbReference type="EMBL" id="GEA37589.1"/>
    </source>
</evidence>